<dbReference type="Gene3D" id="3.40.710.10">
    <property type="entry name" value="DD-peptidase/beta-lactamase superfamily"/>
    <property type="match status" value="1"/>
</dbReference>
<dbReference type="OrthoDB" id="5377981at2"/>
<dbReference type="InterPro" id="IPR001466">
    <property type="entry name" value="Beta-lactam-related"/>
</dbReference>
<feature type="chain" id="PRO_5002475330" description="Beta-lactamase-related domain-containing protein" evidence="1">
    <location>
        <begin position="23"/>
        <end position="502"/>
    </location>
</feature>
<evidence type="ECO:0000313" key="4">
    <source>
        <dbReference type="Proteomes" id="UP000033452"/>
    </source>
</evidence>
<dbReference type="InterPro" id="IPR012338">
    <property type="entry name" value="Beta-lactam/transpept-like"/>
</dbReference>
<feature type="domain" description="Beta-lactamase-related" evidence="2">
    <location>
        <begin position="44"/>
        <end position="353"/>
    </location>
</feature>
<dbReference type="RefSeq" id="WP_046006600.1">
    <property type="nucleotide sequence ID" value="NZ_JXYA01000049.1"/>
</dbReference>
<dbReference type="SUPFAM" id="SSF56601">
    <property type="entry name" value="beta-lactamase/transpeptidase-like"/>
    <property type="match status" value="1"/>
</dbReference>
<dbReference type="PANTHER" id="PTHR46825:SF15">
    <property type="entry name" value="BETA-LACTAMASE-RELATED DOMAIN-CONTAINING PROTEIN"/>
    <property type="match status" value="1"/>
</dbReference>
<keyword evidence="1" id="KW-0732">Signal</keyword>
<organism evidence="3 4">
    <name type="scientific">Pseudoalteromonas rubra</name>
    <dbReference type="NCBI Taxonomy" id="43658"/>
    <lineage>
        <taxon>Bacteria</taxon>
        <taxon>Pseudomonadati</taxon>
        <taxon>Pseudomonadota</taxon>
        <taxon>Gammaproteobacteria</taxon>
        <taxon>Alteromonadales</taxon>
        <taxon>Pseudoalteromonadaceae</taxon>
        <taxon>Pseudoalteromonas</taxon>
    </lineage>
</organism>
<comment type="caution">
    <text evidence="3">The sequence shown here is derived from an EMBL/GenBank/DDBJ whole genome shotgun (WGS) entry which is preliminary data.</text>
</comment>
<gene>
    <name evidence="3" type="ORF">TW77_19230</name>
</gene>
<dbReference type="EMBL" id="JXYA01000049">
    <property type="protein sequence ID" value="KJZ06459.1"/>
    <property type="molecule type" value="Genomic_DNA"/>
</dbReference>
<sequence>MKLHALLTLACALTLNPLCALAATPQQAADYIADYIERTPELGPGLGMVVVNQDKVLLNKVWGKRRAGTNLPVTPQTPLYIASQTKAYMGLVAAHLHHQKVLDLYAPLSQFWPASSFPEGVDAKQWRLIDLLSHQVPVSADFVTEMEAYMTQVAVDDYPWLIKRYGKKRDEGFEYDNLGYNIYGAILQQVTGRSWQDWLAKVLFKPFIMPHSSARTSDFAADEVAWNHIWQGSEAGWKPVPPKTDAMMHSAGGIVTSTSDIAKWLQLNLSAGQGNISAADLALSHQQAVALDPQARNVYRIPCQGYSLGWNICTFKGYSVLIHGGGYTGSRSLMAIVPELKIGLATFSNSDNMTGRYTIQTIKQYLLYLLDAPEYKAAERENLSTYQDKVAKLLNRRQQRLNDAEQAEHWQQWRYAPSKKELANYAGHYRGDNAYLDLTLTVNKDHLSGHSFDYRFTLKPATQSRFALYDVPLAQPQLVEFKLNEEGKPVSLEWAGRVYQRQ</sequence>
<name>A0A0F4QGP0_9GAMM</name>
<dbReference type="Pfam" id="PF00144">
    <property type="entry name" value="Beta-lactamase"/>
    <property type="match status" value="1"/>
</dbReference>
<keyword evidence="4" id="KW-1185">Reference proteome</keyword>
<dbReference type="Proteomes" id="UP000033452">
    <property type="component" value="Unassembled WGS sequence"/>
</dbReference>
<proteinExistence type="predicted"/>
<dbReference type="AlphaFoldDB" id="A0A0F4QGP0"/>
<evidence type="ECO:0000313" key="3">
    <source>
        <dbReference type="EMBL" id="KJZ06459.1"/>
    </source>
</evidence>
<protein>
    <recommendedName>
        <fullName evidence="2">Beta-lactamase-related domain-containing protein</fullName>
    </recommendedName>
</protein>
<feature type="signal peptide" evidence="1">
    <location>
        <begin position="1"/>
        <end position="22"/>
    </location>
</feature>
<evidence type="ECO:0000259" key="2">
    <source>
        <dbReference type="Pfam" id="PF00144"/>
    </source>
</evidence>
<reference evidence="3 4" key="1">
    <citation type="journal article" date="2015" name="BMC Genomics">
        <title>Genome mining reveals unlocked bioactive potential of marine Gram-negative bacteria.</title>
        <authorList>
            <person name="Machado H."/>
            <person name="Sonnenschein E.C."/>
            <person name="Melchiorsen J."/>
            <person name="Gram L."/>
        </authorList>
    </citation>
    <scope>NUCLEOTIDE SEQUENCE [LARGE SCALE GENOMIC DNA]</scope>
    <source>
        <strain evidence="3 4">S2471</strain>
    </source>
</reference>
<dbReference type="InterPro" id="IPR050491">
    <property type="entry name" value="AmpC-like"/>
</dbReference>
<accession>A0A0F4QGP0</accession>
<dbReference type="PANTHER" id="PTHR46825">
    <property type="entry name" value="D-ALANYL-D-ALANINE-CARBOXYPEPTIDASE/ENDOPEPTIDASE AMPH"/>
    <property type="match status" value="1"/>
</dbReference>
<evidence type="ECO:0000256" key="1">
    <source>
        <dbReference type="SAM" id="SignalP"/>
    </source>
</evidence>
<dbReference type="PATRIC" id="fig|43658.5.peg.4061"/>